<evidence type="ECO:0000313" key="2">
    <source>
        <dbReference type="Proteomes" id="UP000238479"/>
    </source>
</evidence>
<proteinExistence type="predicted"/>
<organism evidence="1 2">
    <name type="scientific">Rosa chinensis</name>
    <name type="common">China rose</name>
    <dbReference type="NCBI Taxonomy" id="74649"/>
    <lineage>
        <taxon>Eukaryota</taxon>
        <taxon>Viridiplantae</taxon>
        <taxon>Streptophyta</taxon>
        <taxon>Embryophyta</taxon>
        <taxon>Tracheophyta</taxon>
        <taxon>Spermatophyta</taxon>
        <taxon>Magnoliopsida</taxon>
        <taxon>eudicotyledons</taxon>
        <taxon>Gunneridae</taxon>
        <taxon>Pentapetalae</taxon>
        <taxon>rosids</taxon>
        <taxon>fabids</taxon>
        <taxon>Rosales</taxon>
        <taxon>Rosaceae</taxon>
        <taxon>Rosoideae</taxon>
        <taxon>Rosoideae incertae sedis</taxon>
        <taxon>Rosa</taxon>
    </lineage>
</organism>
<dbReference type="Proteomes" id="UP000238479">
    <property type="component" value="Chromosome 3"/>
</dbReference>
<protein>
    <submittedName>
        <fullName evidence="1">Uncharacterized protein</fullName>
    </submittedName>
</protein>
<gene>
    <name evidence="1" type="ORF">RchiOBHm_Chr3g0450461</name>
</gene>
<dbReference type="Gramene" id="PRQ41779">
    <property type="protein sequence ID" value="PRQ41779"/>
    <property type="gene ID" value="RchiOBHm_Chr3g0450461"/>
</dbReference>
<keyword evidence="2" id="KW-1185">Reference proteome</keyword>
<name>A0A2P6R5U3_ROSCH</name>
<accession>A0A2P6R5U3</accession>
<evidence type="ECO:0000313" key="1">
    <source>
        <dbReference type="EMBL" id="PRQ41779.1"/>
    </source>
</evidence>
<dbReference type="AlphaFoldDB" id="A0A2P6R5U3"/>
<sequence>MLMCMTSGFVAVQLFVRQTTGALDQNQLHCWYREHLNASPLEEVILGKPW</sequence>
<dbReference type="EMBL" id="PDCK01000041">
    <property type="protein sequence ID" value="PRQ41779.1"/>
    <property type="molecule type" value="Genomic_DNA"/>
</dbReference>
<reference evidence="1 2" key="1">
    <citation type="journal article" date="2018" name="Nat. Genet.">
        <title>The Rosa genome provides new insights in the design of modern roses.</title>
        <authorList>
            <person name="Bendahmane M."/>
        </authorList>
    </citation>
    <scope>NUCLEOTIDE SEQUENCE [LARGE SCALE GENOMIC DNA]</scope>
    <source>
        <strain evidence="2">cv. Old Blush</strain>
    </source>
</reference>
<comment type="caution">
    <text evidence="1">The sequence shown here is derived from an EMBL/GenBank/DDBJ whole genome shotgun (WGS) entry which is preliminary data.</text>
</comment>